<name>A0ABY4D9H7_9SPIR</name>
<sequence length="253" mass="28149">METLRNPGLAKPLFAGKNSHFFDACLYSGMGSVFADNQSRPYSAIAILGDYAVLGGQPSEALLADISAMRSDAYLILVGPDHRWNELIETAYGNRAKAITRYALKKSEHSFNTATLQHCVDSLKPGFALQPIKEELYHRCLSESWSKDLVALYPTYDRYAEHGLGFCVLKDGNIVSGASSYYFYEKGIEIEVDTHPEYRKQGLATACCASLILSCLQRSLFPSWDAHTTTSLHLAQKLGYHFAYAYRAYEIGS</sequence>
<reference evidence="3" key="1">
    <citation type="journal article" date="2024" name="J Bioinform Genom">
        <title>Complete genome sequence of the type strain bacterium Sphaerochaeta associata GLS2t (VKM B-2742)t.</title>
        <authorList>
            <person name="Troshina O.Y."/>
            <person name="Tepeeva A.N."/>
            <person name="Arzamasceva V.O."/>
            <person name="Whitman W.B."/>
            <person name="Varghese N."/>
            <person name="Shapiro N."/>
            <person name="Woyke T."/>
            <person name="Kripides N.C."/>
            <person name="Vasilenko O.V."/>
        </authorList>
    </citation>
    <scope>NUCLEOTIDE SEQUENCE [LARGE SCALE GENOMIC DNA]</scope>
    <source>
        <strain evidence="3">GLS2T</strain>
    </source>
</reference>
<dbReference type="InterPro" id="IPR016181">
    <property type="entry name" value="Acyl_CoA_acyltransferase"/>
</dbReference>
<dbReference type="EMBL" id="CP094929">
    <property type="protein sequence ID" value="UOM49632.1"/>
    <property type="molecule type" value="Genomic_DNA"/>
</dbReference>
<proteinExistence type="predicted"/>
<gene>
    <name evidence="2" type="ORF">MUG09_08695</name>
</gene>
<feature type="domain" description="N-acetyltransferase" evidence="1">
    <location>
        <begin position="127"/>
        <end position="253"/>
    </location>
</feature>
<dbReference type="Pfam" id="PF12746">
    <property type="entry name" value="GNAT_acetyltran"/>
    <property type="match status" value="1"/>
</dbReference>
<dbReference type="PROSITE" id="PS51186">
    <property type="entry name" value="GNAT"/>
    <property type="match status" value="1"/>
</dbReference>
<keyword evidence="3" id="KW-1185">Reference proteome</keyword>
<dbReference type="PANTHER" id="PTHR31143">
    <property type="match status" value="1"/>
</dbReference>
<protein>
    <submittedName>
        <fullName evidence="2">GNAT family N-acetyltransferase</fullName>
    </submittedName>
</protein>
<evidence type="ECO:0000313" key="3">
    <source>
        <dbReference type="Proteomes" id="UP000829708"/>
    </source>
</evidence>
<dbReference type="SUPFAM" id="SSF55729">
    <property type="entry name" value="Acyl-CoA N-acyltransferases (Nat)"/>
    <property type="match status" value="1"/>
</dbReference>
<accession>A0ABY4D9H7</accession>
<organism evidence="2 3">
    <name type="scientific">Sphaerochaeta associata</name>
    <dbReference type="NCBI Taxonomy" id="1129264"/>
    <lineage>
        <taxon>Bacteria</taxon>
        <taxon>Pseudomonadati</taxon>
        <taxon>Spirochaetota</taxon>
        <taxon>Spirochaetia</taxon>
        <taxon>Spirochaetales</taxon>
        <taxon>Sphaerochaetaceae</taxon>
        <taxon>Sphaerochaeta</taxon>
    </lineage>
</organism>
<dbReference type="Gene3D" id="3.40.630.110">
    <property type="entry name" value="GNAT acetyltransferase-like"/>
    <property type="match status" value="1"/>
</dbReference>
<dbReference type="InterPro" id="IPR000182">
    <property type="entry name" value="GNAT_dom"/>
</dbReference>
<dbReference type="PANTHER" id="PTHR31143:SF2">
    <property type="entry name" value="FR47-LIKE DOMAIN-CONTAINING PROTEIN-RELATED"/>
    <property type="match status" value="1"/>
</dbReference>
<dbReference type="Proteomes" id="UP000829708">
    <property type="component" value="Chromosome"/>
</dbReference>
<evidence type="ECO:0000259" key="1">
    <source>
        <dbReference type="PROSITE" id="PS51186"/>
    </source>
</evidence>
<dbReference type="RefSeq" id="WP_244771026.1">
    <property type="nucleotide sequence ID" value="NZ_CP094929.1"/>
</dbReference>
<dbReference type="Gene3D" id="3.40.630.30">
    <property type="match status" value="1"/>
</dbReference>
<evidence type="ECO:0000313" key="2">
    <source>
        <dbReference type="EMBL" id="UOM49632.1"/>
    </source>
</evidence>
<dbReference type="InterPro" id="IPR042573">
    <property type="entry name" value="GNAT_acetyltra_N"/>
</dbReference>
<dbReference type="InterPro" id="IPR027365">
    <property type="entry name" value="GNAT_acetyltra_YdfB-like"/>
</dbReference>